<dbReference type="InterPro" id="IPR004827">
    <property type="entry name" value="bZIP"/>
</dbReference>
<dbReference type="PROSITE" id="PS50217">
    <property type="entry name" value="BZIP"/>
    <property type="match status" value="1"/>
</dbReference>
<feature type="domain" description="BZIP" evidence="8">
    <location>
        <begin position="54"/>
        <end position="117"/>
    </location>
</feature>
<evidence type="ECO:0000256" key="5">
    <source>
        <dbReference type="ARBA" id="ARBA00023242"/>
    </source>
</evidence>
<comment type="subcellular location">
    <subcellularLocation>
        <location evidence="1">Nucleus</location>
    </subcellularLocation>
</comment>
<gene>
    <name evidence="9" type="ORF">Goshw_008598</name>
</gene>
<evidence type="ECO:0000259" key="8">
    <source>
        <dbReference type="PROSITE" id="PS50217"/>
    </source>
</evidence>
<dbReference type="Pfam" id="PF00170">
    <property type="entry name" value="bZIP_1"/>
    <property type="match status" value="1"/>
</dbReference>
<dbReference type="PROSITE" id="PS00036">
    <property type="entry name" value="BZIP_BASIC"/>
    <property type="match status" value="1"/>
</dbReference>
<accession>A0A7J9M1V8</accession>
<organism evidence="9 10">
    <name type="scientific">Gossypium schwendimanii</name>
    <name type="common">Cotton</name>
    <dbReference type="NCBI Taxonomy" id="34291"/>
    <lineage>
        <taxon>Eukaryota</taxon>
        <taxon>Viridiplantae</taxon>
        <taxon>Streptophyta</taxon>
        <taxon>Embryophyta</taxon>
        <taxon>Tracheophyta</taxon>
        <taxon>Spermatophyta</taxon>
        <taxon>Magnoliopsida</taxon>
        <taxon>eudicotyledons</taxon>
        <taxon>Gunneridae</taxon>
        <taxon>Pentapetalae</taxon>
        <taxon>rosids</taxon>
        <taxon>malvids</taxon>
        <taxon>Malvales</taxon>
        <taxon>Malvaceae</taxon>
        <taxon>Malvoideae</taxon>
        <taxon>Gossypium</taxon>
    </lineage>
</organism>
<evidence type="ECO:0000256" key="3">
    <source>
        <dbReference type="ARBA" id="ARBA00023125"/>
    </source>
</evidence>
<dbReference type="CDD" id="cd14702">
    <property type="entry name" value="bZIP_plant_GBF1"/>
    <property type="match status" value="1"/>
</dbReference>
<dbReference type="SMART" id="SM00338">
    <property type="entry name" value="BRLZ"/>
    <property type="match status" value="1"/>
</dbReference>
<dbReference type="PANTHER" id="PTHR45764">
    <property type="entry name" value="BZIP TRANSCRIPTION FACTOR 44"/>
    <property type="match status" value="1"/>
</dbReference>
<evidence type="ECO:0000256" key="7">
    <source>
        <dbReference type="SAM" id="MobiDB-lite"/>
    </source>
</evidence>
<keyword evidence="2" id="KW-0805">Transcription regulation</keyword>
<evidence type="ECO:0000256" key="4">
    <source>
        <dbReference type="ARBA" id="ARBA00023163"/>
    </source>
</evidence>
<feature type="compositionally biased region" description="Polar residues" evidence="7">
    <location>
        <begin position="36"/>
        <end position="46"/>
    </location>
</feature>
<evidence type="ECO:0000256" key="6">
    <source>
        <dbReference type="SAM" id="Coils"/>
    </source>
</evidence>
<protein>
    <recommendedName>
        <fullName evidence="8">BZIP domain-containing protein</fullName>
    </recommendedName>
</protein>
<evidence type="ECO:0000256" key="1">
    <source>
        <dbReference type="ARBA" id="ARBA00004123"/>
    </source>
</evidence>
<dbReference type="GO" id="GO:0005634">
    <property type="term" value="C:nucleus"/>
    <property type="evidence" value="ECO:0007669"/>
    <property type="project" value="UniProtKB-SubCell"/>
</dbReference>
<dbReference type="GO" id="GO:0046982">
    <property type="term" value="F:protein heterodimerization activity"/>
    <property type="evidence" value="ECO:0007669"/>
    <property type="project" value="UniProtKB-ARBA"/>
</dbReference>
<dbReference type="OrthoDB" id="551672at2759"/>
<dbReference type="AlphaFoldDB" id="A0A7J9M1V8"/>
<keyword evidence="3" id="KW-0238">DNA-binding</keyword>
<feature type="coiled-coil region" evidence="6">
    <location>
        <begin position="79"/>
        <end position="106"/>
    </location>
</feature>
<dbReference type="SUPFAM" id="SSF57959">
    <property type="entry name" value="Leucine zipper domain"/>
    <property type="match status" value="1"/>
</dbReference>
<keyword evidence="4" id="KW-0804">Transcription</keyword>
<dbReference type="Gene3D" id="1.20.5.170">
    <property type="match status" value="1"/>
</dbReference>
<dbReference type="Proteomes" id="UP000593576">
    <property type="component" value="Unassembled WGS sequence"/>
</dbReference>
<proteinExistence type="predicted"/>
<dbReference type="FunFam" id="1.20.5.170:FF:000020">
    <property type="entry name" value="BZIP transcription factor"/>
    <property type="match status" value="1"/>
</dbReference>
<dbReference type="GO" id="GO:0003700">
    <property type="term" value="F:DNA-binding transcription factor activity"/>
    <property type="evidence" value="ECO:0007669"/>
    <property type="project" value="InterPro"/>
</dbReference>
<dbReference type="GO" id="GO:0045893">
    <property type="term" value="P:positive regulation of DNA-templated transcription"/>
    <property type="evidence" value="ECO:0007669"/>
    <property type="project" value="TreeGrafter"/>
</dbReference>
<dbReference type="InterPro" id="IPR046347">
    <property type="entry name" value="bZIP_sf"/>
</dbReference>
<dbReference type="InterPro" id="IPR045314">
    <property type="entry name" value="bZIP_plant_GBF1"/>
</dbReference>
<comment type="caution">
    <text evidence="9">The sequence shown here is derived from an EMBL/GenBank/DDBJ whole genome shotgun (WGS) entry which is preliminary data.</text>
</comment>
<reference evidence="9 10" key="1">
    <citation type="journal article" date="2019" name="Genome Biol. Evol.">
        <title>Insights into the evolution of the New World diploid cottons (Gossypium, subgenus Houzingenia) based on genome sequencing.</title>
        <authorList>
            <person name="Grover C.E."/>
            <person name="Arick M.A. 2nd"/>
            <person name="Thrash A."/>
            <person name="Conover J.L."/>
            <person name="Sanders W.S."/>
            <person name="Peterson D.G."/>
            <person name="Frelichowski J.E."/>
            <person name="Scheffler J.A."/>
            <person name="Scheffler B.E."/>
            <person name="Wendel J.F."/>
        </authorList>
    </citation>
    <scope>NUCLEOTIDE SEQUENCE [LARGE SCALE GENOMIC DNA]</scope>
    <source>
        <strain evidence="9">1</strain>
        <tissue evidence="9">Leaf</tissue>
    </source>
</reference>
<dbReference type="PANTHER" id="PTHR45764:SF52">
    <property type="entry name" value="BASIC LEUCINE ZIPPER 4"/>
    <property type="match status" value="1"/>
</dbReference>
<keyword evidence="5" id="KW-0539">Nucleus</keyword>
<name>A0A7J9M1V8_GOSSC</name>
<dbReference type="GO" id="GO:0000976">
    <property type="term" value="F:transcription cis-regulatory region binding"/>
    <property type="evidence" value="ECO:0007669"/>
    <property type="project" value="TreeGrafter"/>
</dbReference>
<sequence length="190" mass="21864">MFLSQEADQFQLPVNETGFTREELEELLSFLESNEPVSPNSGSEGSTRAVYSPDERKKRRMKSNRESARRSRWRKRMHLENITDEVNRLSVENQQLKNRLSAVINQYHIIWRENEQLRSESEALWAKLLDLYCWGSGSSSSSSSSRSFVLKCHVVLSCHRISLILVTSGCKYEPPRKNNDAGGVCDTIHE</sequence>
<dbReference type="EMBL" id="JABFAF010000009">
    <property type="protein sequence ID" value="MBA0865065.1"/>
    <property type="molecule type" value="Genomic_DNA"/>
</dbReference>
<evidence type="ECO:0000313" key="9">
    <source>
        <dbReference type="EMBL" id="MBA0865065.1"/>
    </source>
</evidence>
<evidence type="ECO:0000256" key="2">
    <source>
        <dbReference type="ARBA" id="ARBA00023015"/>
    </source>
</evidence>
<evidence type="ECO:0000313" key="10">
    <source>
        <dbReference type="Proteomes" id="UP000593576"/>
    </source>
</evidence>
<keyword evidence="10" id="KW-1185">Reference proteome</keyword>
<feature type="region of interest" description="Disordered" evidence="7">
    <location>
        <begin position="31"/>
        <end position="72"/>
    </location>
</feature>
<keyword evidence="6" id="KW-0175">Coiled coil</keyword>